<dbReference type="Pfam" id="PF09912">
    <property type="entry name" value="DUF2141"/>
    <property type="match status" value="1"/>
</dbReference>
<reference evidence="2 3" key="1">
    <citation type="submission" date="2019-10" db="EMBL/GenBank/DDBJ databases">
        <title>Extracellular Electron Transfer in a Candidatus Methanoperedens spp. Enrichment Culture.</title>
        <authorList>
            <person name="Berger S."/>
            <person name="Rangel Shaw D."/>
            <person name="Berben T."/>
            <person name="In 'T Zandt M."/>
            <person name="Frank J."/>
            <person name="Reimann J."/>
            <person name="Jetten M.S.M."/>
            <person name="Welte C.U."/>
        </authorList>
    </citation>
    <scope>NUCLEOTIDE SEQUENCE [LARGE SCALE GENOMIC DNA]</scope>
    <source>
        <strain evidence="2">SB12</strain>
    </source>
</reference>
<feature type="signal peptide" evidence="1">
    <location>
        <begin position="1"/>
        <end position="22"/>
    </location>
</feature>
<gene>
    <name evidence="2" type="ORF">F9K24_10760</name>
</gene>
<organism evidence="2 3">
    <name type="scientific">Leptonema illini</name>
    <dbReference type="NCBI Taxonomy" id="183"/>
    <lineage>
        <taxon>Bacteria</taxon>
        <taxon>Pseudomonadati</taxon>
        <taxon>Spirochaetota</taxon>
        <taxon>Spirochaetia</taxon>
        <taxon>Leptospirales</taxon>
        <taxon>Leptospiraceae</taxon>
        <taxon>Leptonema</taxon>
    </lineage>
</organism>
<dbReference type="EMBL" id="WBUI01000009">
    <property type="protein sequence ID" value="KAB2932401.1"/>
    <property type="molecule type" value="Genomic_DNA"/>
</dbReference>
<name>A0A833LYQ8_9LEPT</name>
<sequence length="146" mass="15932">MIARRLFQTTVLLSLLASAATANTGRTAFELVVTGLRNDTGIVGVLVFQSANGFPDERARAVLQTGARPSNGIARIALELPRGQYAFAVIHDENENHRMDWKTMMPAEGFGFSRNPTVRVSAPTFDESVINVPPSAPDAVIRIKYF</sequence>
<proteinExistence type="predicted"/>
<feature type="chain" id="PRO_5032748169" evidence="1">
    <location>
        <begin position="23"/>
        <end position="146"/>
    </location>
</feature>
<keyword evidence="1" id="KW-0732">Signal</keyword>
<dbReference type="Proteomes" id="UP000460298">
    <property type="component" value="Unassembled WGS sequence"/>
</dbReference>
<comment type="caution">
    <text evidence="2">The sequence shown here is derived from an EMBL/GenBank/DDBJ whole genome shotgun (WGS) entry which is preliminary data.</text>
</comment>
<evidence type="ECO:0000313" key="3">
    <source>
        <dbReference type="Proteomes" id="UP000460298"/>
    </source>
</evidence>
<protein>
    <submittedName>
        <fullName evidence="2">DUF2141 domain-containing protein</fullName>
    </submittedName>
</protein>
<dbReference type="AlphaFoldDB" id="A0A833LYQ8"/>
<dbReference type="InterPro" id="IPR018673">
    <property type="entry name" value="DUF2141"/>
</dbReference>
<accession>A0A833LYQ8</accession>
<evidence type="ECO:0000256" key="1">
    <source>
        <dbReference type="SAM" id="SignalP"/>
    </source>
</evidence>
<evidence type="ECO:0000313" key="2">
    <source>
        <dbReference type="EMBL" id="KAB2932401.1"/>
    </source>
</evidence>